<dbReference type="InterPro" id="IPR018834">
    <property type="entry name" value="DNA/RNA-bd_Est1-type"/>
</dbReference>
<feature type="compositionally biased region" description="Polar residues" evidence="1">
    <location>
        <begin position="221"/>
        <end position="235"/>
    </location>
</feature>
<feature type="domain" description="DNA/RNA-binding" evidence="2">
    <location>
        <begin position="465"/>
        <end position="526"/>
    </location>
</feature>
<dbReference type="GO" id="GO:0005697">
    <property type="term" value="C:telomerase holoenzyme complex"/>
    <property type="evidence" value="ECO:0007669"/>
    <property type="project" value="TreeGrafter"/>
</dbReference>
<dbReference type="Pfam" id="PF10373">
    <property type="entry name" value="EST1_DNA_bind"/>
    <property type="match status" value="1"/>
</dbReference>
<dbReference type="PANTHER" id="PTHR15696">
    <property type="entry name" value="SMG-7 SUPPRESSOR WITH MORPHOLOGICAL EFFECT ON GENITALIA PROTEIN 7"/>
    <property type="match status" value="1"/>
</dbReference>
<feature type="compositionally biased region" description="Polar residues" evidence="1">
    <location>
        <begin position="245"/>
        <end position="272"/>
    </location>
</feature>
<dbReference type="AlphaFoldDB" id="A0A1L7XK02"/>
<organism evidence="3 4">
    <name type="scientific">Phialocephala subalpina</name>
    <dbReference type="NCBI Taxonomy" id="576137"/>
    <lineage>
        <taxon>Eukaryota</taxon>
        <taxon>Fungi</taxon>
        <taxon>Dikarya</taxon>
        <taxon>Ascomycota</taxon>
        <taxon>Pezizomycotina</taxon>
        <taxon>Leotiomycetes</taxon>
        <taxon>Helotiales</taxon>
        <taxon>Mollisiaceae</taxon>
        <taxon>Phialocephala</taxon>
        <taxon>Phialocephala fortinii species complex</taxon>
    </lineage>
</organism>
<accession>A0A1L7XK02</accession>
<dbReference type="GO" id="GO:0000184">
    <property type="term" value="P:nuclear-transcribed mRNA catabolic process, nonsense-mediated decay"/>
    <property type="evidence" value="ECO:0007669"/>
    <property type="project" value="TreeGrafter"/>
</dbReference>
<evidence type="ECO:0000256" key="1">
    <source>
        <dbReference type="SAM" id="MobiDB-lite"/>
    </source>
</evidence>
<gene>
    <name evidence="3" type="ORF">PAC_15177</name>
</gene>
<feature type="region of interest" description="Disordered" evidence="1">
    <location>
        <begin position="73"/>
        <end position="272"/>
    </location>
</feature>
<evidence type="ECO:0000259" key="2">
    <source>
        <dbReference type="Pfam" id="PF10373"/>
    </source>
</evidence>
<dbReference type="Gene3D" id="1.25.40.10">
    <property type="entry name" value="Tetratricopeptide repeat domain"/>
    <property type="match status" value="1"/>
</dbReference>
<dbReference type="Proteomes" id="UP000184330">
    <property type="component" value="Unassembled WGS sequence"/>
</dbReference>
<dbReference type="STRING" id="576137.A0A1L7XK02"/>
<evidence type="ECO:0000313" key="4">
    <source>
        <dbReference type="Proteomes" id="UP000184330"/>
    </source>
</evidence>
<name>A0A1L7XK02_9HELO</name>
<feature type="compositionally biased region" description="Low complexity" evidence="1">
    <location>
        <begin position="158"/>
        <end position="175"/>
    </location>
</feature>
<evidence type="ECO:0000313" key="3">
    <source>
        <dbReference type="EMBL" id="CZR65277.1"/>
    </source>
</evidence>
<dbReference type="InterPro" id="IPR045153">
    <property type="entry name" value="Est1/Ebs1-like"/>
</dbReference>
<dbReference type="InterPro" id="IPR011990">
    <property type="entry name" value="TPR-like_helical_dom_sf"/>
</dbReference>
<keyword evidence="4" id="KW-1185">Reference proteome</keyword>
<dbReference type="EMBL" id="FJOG01000030">
    <property type="protein sequence ID" value="CZR65277.1"/>
    <property type="molecule type" value="Genomic_DNA"/>
</dbReference>
<feature type="compositionally biased region" description="Polar residues" evidence="1">
    <location>
        <begin position="191"/>
        <end position="205"/>
    </location>
</feature>
<dbReference type="GO" id="GO:0042162">
    <property type="term" value="F:telomeric DNA binding"/>
    <property type="evidence" value="ECO:0007669"/>
    <property type="project" value="TreeGrafter"/>
</dbReference>
<protein>
    <recommendedName>
        <fullName evidence="2">DNA/RNA-binding domain-containing protein</fullName>
    </recommendedName>
</protein>
<dbReference type="GO" id="GO:0070034">
    <property type="term" value="F:telomerase RNA binding"/>
    <property type="evidence" value="ECO:0007669"/>
    <property type="project" value="TreeGrafter"/>
</dbReference>
<dbReference type="OrthoDB" id="2017974at2759"/>
<dbReference type="PANTHER" id="PTHR15696:SF0">
    <property type="entry name" value="TELOMERASE-BINDING PROTEIN EST1A"/>
    <property type="match status" value="1"/>
</dbReference>
<dbReference type="SUPFAM" id="SSF48452">
    <property type="entry name" value="TPR-like"/>
    <property type="match status" value="1"/>
</dbReference>
<reference evidence="3 4" key="1">
    <citation type="submission" date="2016-03" db="EMBL/GenBank/DDBJ databases">
        <authorList>
            <person name="Ploux O."/>
        </authorList>
    </citation>
    <scope>NUCLEOTIDE SEQUENCE [LARGE SCALE GENOMIC DNA]</scope>
    <source>
        <strain evidence="3 4">UAMH 11012</strain>
    </source>
</reference>
<dbReference type="FunFam" id="1.25.40.10:FF:000202">
    <property type="entry name" value="Unplaced genomic scaffold supercont1.7, whole genome shotgun sequence"/>
    <property type="match status" value="1"/>
</dbReference>
<sequence>MSQSNIQERDVSDRWIERLRRNNKTTPLWACKLCPERRIFTSNHVLWEHALSDHLERLPTEDEALQKFRGEFEVESAQKTSKTQKDDSQRKPNLNDANRAQPEPPPSKRPLSRPTRLAPTRSISGLGALNLGTPEGGDVDMRDSDEAVDGQPRKRAAIGDGISAGSASPFRDSSASPPPRRSKARPTSAPYSTTSEESMYDTQRPTAARKSLWTEQDAPLTRSSVDPSNIASVQAQKARKAPYQQRPQKPFQSAQSTRISTAASSTPVKTPVSQTLFSSASDDYYDIILQPETRPISQDQLVAEVKGIYAGLVMVEAKCIEVDNKQATLAQGDPQEQLKLNNEQWQALIALHRTLLHEHHDFFLASQHPTASPALRRLASKYAMPARMWRHGIHSFLELLRHRLPASLDHMLAFIYLAYSMMALLYETVPAFEDTWIECLGDLGRYRMAIEDDDVRDREVWTGVARHWYSKASDKAPTTGRLYHHLAILARPNALQQLFYYSKSLCVAVPFVSARESILTLFDPILDADLMNGQLRIPPLEMSFSMATFKLALGLNNATLRIVLQRIGDPNVLPFIHVILVFMFNMTRHTGAMDLLQADYPWDLLAIMLNTLLAQYKTPNRIEAEQFPLPAMDEFRPFPEDYAMRGLLWADNYFPEEWFMHEKIDEEEKYHERASMTDERKERILWLACQIAKAGPWITYNGTTFRAEKDGSSSMGLEAVS</sequence>
<proteinExistence type="predicted"/>